<comment type="caution">
    <text evidence="1">The sequence shown here is derived from an EMBL/GenBank/DDBJ whole genome shotgun (WGS) entry which is preliminary data.</text>
</comment>
<evidence type="ECO:0000313" key="2">
    <source>
        <dbReference type="Proteomes" id="UP001165960"/>
    </source>
</evidence>
<sequence length="359" mass="39128">MVGKESSNLKAFRFSILSQKVGRSIQASRKVGTLRLGTLLLKNAFYQFTLTKNDNRVKNFIMYGGVSSTSNSNLFNHVARNLNSLGPSWSILPGGYKKVYGHVAAVFQEKLFIIGGVDAEDESLISMKHIPRFDVAAGLWNNAAAQGDIPESRTLHSAAQFNNIVYMTGGSASPESLEVISDDFYILDLNTLTWTRISVPGFQGSVSGCLAFYNGIIIHSFGYRYEPSSKTQIIDAFSWSLLNQSPPGGIKELQLSSSGTYIFLIIGSTLGAVAVVGIILGIVSCCFIRNKKHREKIVKEDELQPPELFQGLVWSTHKSITPPLISLSETSGPSFDDDVSNPSSYSKSMGTMLNSDTPS</sequence>
<accession>A0ACC2USE2</accession>
<dbReference type="EMBL" id="QTSX02000030">
    <property type="protein sequence ID" value="KAJ9089758.1"/>
    <property type="molecule type" value="Genomic_DNA"/>
</dbReference>
<reference evidence="1" key="1">
    <citation type="submission" date="2022-04" db="EMBL/GenBank/DDBJ databases">
        <title>Genome of the entomopathogenic fungus Entomophthora muscae.</title>
        <authorList>
            <person name="Elya C."/>
            <person name="Lovett B.R."/>
            <person name="Lee E."/>
            <person name="Macias A.M."/>
            <person name="Hajek A.E."/>
            <person name="De Bivort B.L."/>
            <person name="Kasson M.T."/>
            <person name="De Fine Licht H.H."/>
            <person name="Stajich J.E."/>
        </authorList>
    </citation>
    <scope>NUCLEOTIDE SEQUENCE</scope>
    <source>
        <strain evidence="1">Berkeley</strain>
    </source>
</reference>
<dbReference type="Proteomes" id="UP001165960">
    <property type="component" value="Unassembled WGS sequence"/>
</dbReference>
<protein>
    <submittedName>
        <fullName evidence="1">Uncharacterized protein</fullName>
    </submittedName>
</protein>
<evidence type="ECO:0000313" key="1">
    <source>
        <dbReference type="EMBL" id="KAJ9089758.1"/>
    </source>
</evidence>
<proteinExistence type="predicted"/>
<name>A0ACC2USE2_9FUNG</name>
<gene>
    <name evidence="1" type="ORF">DSO57_1009509</name>
</gene>
<keyword evidence="2" id="KW-1185">Reference proteome</keyword>
<organism evidence="1 2">
    <name type="scientific">Entomophthora muscae</name>
    <dbReference type="NCBI Taxonomy" id="34485"/>
    <lineage>
        <taxon>Eukaryota</taxon>
        <taxon>Fungi</taxon>
        <taxon>Fungi incertae sedis</taxon>
        <taxon>Zoopagomycota</taxon>
        <taxon>Entomophthoromycotina</taxon>
        <taxon>Entomophthoromycetes</taxon>
        <taxon>Entomophthorales</taxon>
        <taxon>Entomophthoraceae</taxon>
        <taxon>Entomophthora</taxon>
    </lineage>
</organism>